<keyword evidence="8" id="KW-1185">Reference proteome</keyword>
<gene>
    <name evidence="7" type="ORF">BV898_12447</name>
</gene>
<dbReference type="SUPFAM" id="SSF54534">
    <property type="entry name" value="FKBP-like"/>
    <property type="match status" value="1"/>
</dbReference>
<keyword evidence="3" id="KW-0697">Rotamase</keyword>
<comment type="caution">
    <text evidence="7">The sequence shown here is derived from an EMBL/GenBank/DDBJ whole genome shotgun (WGS) entry which is preliminary data.</text>
</comment>
<name>A0A1W0WDU0_HYPEX</name>
<evidence type="ECO:0000313" key="8">
    <source>
        <dbReference type="Proteomes" id="UP000192578"/>
    </source>
</evidence>
<dbReference type="PANTHER" id="PTHR46512">
    <property type="entry name" value="PEPTIDYLPROLYL ISOMERASE"/>
    <property type="match status" value="1"/>
</dbReference>
<keyword evidence="5" id="KW-0812">Transmembrane</keyword>
<dbReference type="SUPFAM" id="SSF48452">
    <property type="entry name" value="TPR-like"/>
    <property type="match status" value="1"/>
</dbReference>
<protein>
    <recommendedName>
        <fullName evidence="3">peptidylprolyl isomerase</fullName>
        <ecNumber evidence="3">5.2.1.8</ecNumber>
    </recommendedName>
</protein>
<organism evidence="7 8">
    <name type="scientific">Hypsibius exemplaris</name>
    <name type="common">Freshwater tardigrade</name>
    <dbReference type="NCBI Taxonomy" id="2072580"/>
    <lineage>
        <taxon>Eukaryota</taxon>
        <taxon>Metazoa</taxon>
        <taxon>Ecdysozoa</taxon>
        <taxon>Tardigrada</taxon>
        <taxon>Eutardigrada</taxon>
        <taxon>Parachela</taxon>
        <taxon>Hypsibioidea</taxon>
        <taxon>Hypsibiidae</taxon>
        <taxon>Hypsibius</taxon>
    </lineage>
</organism>
<dbReference type="InterPro" id="IPR050754">
    <property type="entry name" value="FKBP4/5/8-like"/>
</dbReference>
<evidence type="ECO:0000256" key="1">
    <source>
        <dbReference type="ARBA" id="ARBA00022737"/>
    </source>
</evidence>
<keyword evidence="5" id="KW-1133">Transmembrane helix</keyword>
<feature type="region of interest" description="Disordered" evidence="4">
    <location>
        <begin position="60"/>
        <end position="88"/>
    </location>
</feature>
<dbReference type="EC" id="5.2.1.8" evidence="3"/>
<dbReference type="InterPro" id="IPR046357">
    <property type="entry name" value="PPIase_dom_sf"/>
</dbReference>
<dbReference type="InterPro" id="IPR001179">
    <property type="entry name" value="PPIase_FKBP_dom"/>
</dbReference>
<evidence type="ECO:0000256" key="4">
    <source>
        <dbReference type="SAM" id="MobiDB-lite"/>
    </source>
</evidence>
<feature type="region of interest" description="Disordered" evidence="4">
    <location>
        <begin position="173"/>
        <end position="215"/>
    </location>
</feature>
<keyword evidence="3" id="KW-0413">Isomerase</keyword>
<evidence type="ECO:0000256" key="2">
    <source>
        <dbReference type="ARBA" id="ARBA00022803"/>
    </source>
</evidence>
<dbReference type="PROSITE" id="PS50059">
    <property type="entry name" value="FKBP_PPIASE"/>
    <property type="match status" value="1"/>
</dbReference>
<feature type="region of interest" description="Disordered" evidence="4">
    <location>
        <begin position="241"/>
        <end position="264"/>
    </location>
</feature>
<dbReference type="AlphaFoldDB" id="A0A1W0WDU0"/>
<feature type="domain" description="PPIase FKBP-type" evidence="6">
    <location>
        <begin position="291"/>
        <end position="387"/>
    </location>
</feature>
<keyword evidence="1" id="KW-0677">Repeat</keyword>
<dbReference type="EMBL" id="MTYJ01000126">
    <property type="protein sequence ID" value="OQV13337.1"/>
    <property type="molecule type" value="Genomic_DNA"/>
</dbReference>
<dbReference type="Gene3D" id="1.25.40.10">
    <property type="entry name" value="Tetratricopeptide repeat domain"/>
    <property type="match status" value="1"/>
</dbReference>
<keyword evidence="5" id="KW-0472">Membrane</keyword>
<sequence length="912" mass="96987">MDLSDLTASLGQLLFLAFILGILALYLLRNEIPIAAAAENGNTGTGKVARVEDVIQLDKKNPADGIRPPGEDHSAPQLPRAGKQSGVRVSHVPTVVRGEGSELHRYFSPPQNGPAYQRVPAQADACFLAGSSNGNQSNLRDEEDRSSWASASTAELLRLSSSESDVNSLTPAVINFQTPNSGFAGKTDRQGRSRGATRSTPSVPGAKTNLWKVDGSNPQVVPNDVLGQSAAGRFVAGRNRDQHIPSATYSDNDDSRSSVDRFPRDGWVVNDGGVRKIVDTQGTGNKCPEPGAVVSILFKVARNIQFKLPNLYRMDTVTKFKLMGGDTASCDATNLTGLELGVLSMQVGEKSIFRIEPKYGYGMLKSDLVGVSSKDVIYIYIHLVEIQEEGLADAFLVTEIEQRLKKFSGNQLIVARDQLQRKGKNTFAQGDFQQASHYYKEAINAEETQKYIENALEIPTQGQSTKAQLLNNIALCDLKSGEWQDVVENCKKTLALKADRTSMVKACFLMAKATYELSGASAALLVVRRGLNLSSTNPDLLALQSLYEGKDIPPKPADILIVQKQCEALSVNLKADASTTFSGAFTASTPKAVPGPVTPAVPGPIMPVVPGPVMPAVPGPVTPAVPGPVTPVVPGLVTLVVPLPITPAVPGPITLAVPGPITPAVPGPVTPAVPGPITPAVPGPVTPAVPGPIMPAVPKSYAAGSSPQSGTNNTVPELVNKPVSRLQMLSQKRLSLSLDLPGVWYRTGLDWAVRQHNRGREHGGSTRNVVSIALRPGHTRCVQATRAASRPHALRPGHTRCVATCYHTTSGSLPSDVYKTICIAEPERALPLDMEVAMASSRLRVCSSRITAVGAWRSRESECQQPIPGSATGSNSLFIQCLKLNISTASRTVSPKSGQDIVIMGAEDFAAF</sequence>
<dbReference type="InterPro" id="IPR011990">
    <property type="entry name" value="TPR-like_helical_dom_sf"/>
</dbReference>
<evidence type="ECO:0000313" key="7">
    <source>
        <dbReference type="EMBL" id="OQV13337.1"/>
    </source>
</evidence>
<reference evidence="8" key="1">
    <citation type="submission" date="2017-01" db="EMBL/GenBank/DDBJ databases">
        <title>Comparative genomics of anhydrobiosis in the tardigrade Hypsibius dujardini.</title>
        <authorList>
            <person name="Yoshida Y."/>
            <person name="Koutsovoulos G."/>
            <person name="Laetsch D."/>
            <person name="Stevens L."/>
            <person name="Kumar S."/>
            <person name="Horikawa D."/>
            <person name="Ishino K."/>
            <person name="Komine S."/>
            <person name="Tomita M."/>
            <person name="Blaxter M."/>
            <person name="Arakawa K."/>
        </authorList>
    </citation>
    <scope>NUCLEOTIDE SEQUENCE [LARGE SCALE GENOMIC DNA]</scope>
    <source>
        <strain evidence="8">Z151</strain>
    </source>
</reference>
<dbReference type="OrthoDB" id="532682at2759"/>
<dbReference type="Gene3D" id="3.10.50.40">
    <property type="match status" value="1"/>
</dbReference>
<comment type="catalytic activity">
    <reaction evidence="3">
        <text>[protein]-peptidylproline (omega=180) = [protein]-peptidylproline (omega=0)</text>
        <dbReference type="Rhea" id="RHEA:16237"/>
        <dbReference type="Rhea" id="RHEA-COMP:10747"/>
        <dbReference type="Rhea" id="RHEA-COMP:10748"/>
        <dbReference type="ChEBI" id="CHEBI:83833"/>
        <dbReference type="ChEBI" id="CHEBI:83834"/>
        <dbReference type="EC" id="5.2.1.8"/>
    </reaction>
</comment>
<keyword evidence="2" id="KW-0802">TPR repeat</keyword>
<evidence type="ECO:0000256" key="3">
    <source>
        <dbReference type="PROSITE-ProRule" id="PRU00277"/>
    </source>
</evidence>
<accession>A0A1W0WDU0</accession>
<evidence type="ECO:0000256" key="5">
    <source>
        <dbReference type="SAM" id="Phobius"/>
    </source>
</evidence>
<feature type="compositionally biased region" description="Basic and acidic residues" evidence="4">
    <location>
        <begin position="253"/>
        <end position="264"/>
    </location>
</feature>
<feature type="transmembrane region" description="Helical" evidence="5">
    <location>
        <begin position="6"/>
        <end position="28"/>
    </location>
</feature>
<dbReference type="GO" id="GO:0003755">
    <property type="term" value="F:peptidyl-prolyl cis-trans isomerase activity"/>
    <property type="evidence" value="ECO:0007669"/>
    <property type="project" value="UniProtKB-KW"/>
</dbReference>
<dbReference type="Proteomes" id="UP000192578">
    <property type="component" value="Unassembled WGS sequence"/>
</dbReference>
<evidence type="ECO:0000259" key="6">
    <source>
        <dbReference type="PROSITE" id="PS50059"/>
    </source>
</evidence>
<proteinExistence type="predicted"/>